<accession>A0A4R6UK72</accession>
<evidence type="ECO:0000313" key="3">
    <source>
        <dbReference type="Proteomes" id="UP000295375"/>
    </source>
</evidence>
<dbReference type="RefSeq" id="WP_133593533.1">
    <property type="nucleotide sequence ID" value="NZ_CP037953.1"/>
</dbReference>
<protein>
    <submittedName>
        <fullName evidence="2">Uncharacterized protein</fullName>
    </submittedName>
</protein>
<feature type="transmembrane region" description="Helical" evidence="1">
    <location>
        <begin position="7"/>
        <end position="28"/>
    </location>
</feature>
<dbReference type="EMBL" id="SNYM01000028">
    <property type="protein sequence ID" value="TDQ43604.1"/>
    <property type="molecule type" value="Genomic_DNA"/>
</dbReference>
<keyword evidence="3" id="KW-1185">Reference proteome</keyword>
<reference evidence="2 3" key="1">
    <citation type="submission" date="2019-03" db="EMBL/GenBank/DDBJ databases">
        <title>Genomic Encyclopedia of Type Strains, Phase IV (KMG-IV): sequencing the most valuable type-strain genomes for metagenomic binning, comparative biology and taxonomic classification.</title>
        <authorList>
            <person name="Goeker M."/>
        </authorList>
    </citation>
    <scope>NUCLEOTIDE SEQUENCE [LARGE SCALE GENOMIC DNA]</scope>
    <source>
        <strain evidence="2 3">DSM 103792</strain>
    </source>
</reference>
<gene>
    <name evidence="2" type="ORF">EV696_1283</name>
</gene>
<sequence length="370" mass="41573">MLNFRNFFAAVLMVAGIGLLAGAIWLSLKPKAEQPRIEQRQLSEADQASIYLPTSHDWWLYVATADAEQFYQQPLLADLLGESVQRELQRIRPKLLAFGPELIVWQLTQADRSETLANLFPDFSLHRETIPNGELLIWYQRLESDIVIDRLAAPAATKGELHSRWLNAQLGWQRLSCEPLASLLAGVHPIASVSWQTAGNGDEWRLSWPVLDESLRARLALLEAPKAQFQPDDQWFAREANLRSLVSQPECALAPADLAGIVQRHWRQDEQAHQAALLVGTREGRLALAADMALPLQCNDGDRLALASSESGLQWALAQPNEAEQGLLQELVRQSAGRTVYSELRFAEQLELQLRFFHASTHNNITENTQ</sequence>
<keyword evidence="1" id="KW-0472">Membrane</keyword>
<organism evidence="2 3">
    <name type="scientific">Permianibacter aggregans</name>
    <dbReference type="NCBI Taxonomy" id="1510150"/>
    <lineage>
        <taxon>Bacteria</taxon>
        <taxon>Pseudomonadati</taxon>
        <taxon>Pseudomonadota</taxon>
        <taxon>Gammaproteobacteria</taxon>
        <taxon>Pseudomonadales</taxon>
        <taxon>Pseudomonadaceae</taxon>
        <taxon>Permianibacter</taxon>
    </lineage>
</organism>
<evidence type="ECO:0000256" key="1">
    <source>
        <dbReference type="SAM" id="Phobius"/>
    </source>
</evidence>
<proteinExistence type="predicted"/>
<name>A0A4R6UK72_9GAMM</name>
<keyword evidence="1" id="KW-1133">Transmembrane helix</keyword>
<evidence type="ECO:0000313" key="2">
    <source>
        <dbReference type="EMBL" id="TDQ43604.1"/>
    </source>
</evidence>
<dbReference type="Proteomes" id="UP000295375">
    <property type="component" value="Unassembled WGS sequence"/>
</dbReference>
<keyword evidence="1" id="KW-0812">Transmembrane</keyword>
<comment type="caution">
    <text evidence="2">The sequence shown here is derived from an EMBL/GenBank/DDBJ whole genome shotgun (WGS) entry which is preliminary data.</text>
</comment>
<dbReference type="AlphaFoldDB" id="A0A4R6UK72"/>